<dbReference type="Proteomes" id="UP000257109">
    <property type="component" value="Unassembled WGS sequence"/>
</dbReference>
<proteinExistence type="predicted"/>
<dbReference type="AlphaFoldDB" id="A0A371HQP3"/>
<evidence type="ECO:0000259" key="1">
    <source>
        <dbReference type="Pfam" id="PF24626"/>
    </source>
</evidence>
<protein>
    <recommendedName>
        <fullName evidence="1">Tf2-1-like SH3-like domain-containing protein</fullName>
    </recommendedName>
</protein>
<evidence type="ECO:0000313" key="2">
    <source>
        <dbReference type="EMBL" id="RDY05106.1"/>
    </source>
</evidence>
<evidence type="ECO:0000313" key="3">
    <source>
        <dbReference type="Proteomes" id="UP000257109"/>
    </source>
</evidence>
<reference evidence="2" key="1">
    <citation type="submission" date="2018-05" db="EMBL/GenBank/DDBJ databases">
        <title>Draft genome of Mucuna pruriens seed.</title>
        <authorList>
            <person name="Nnadi N.E."/>
            <person name="Vos R."/>
            <person name="Hasami M.H."/>
            <person name="Devisetty U.K."/>
            <person name="Aguiy J.C."/>
        </authorList>
    </citation>
    <scope>NUCLEOTIDE SEQUENCE [LARGE SCALE GENOMIC DNA]</scope>
    <source>
        <strain evidence="2">JCA_2017</strain>
    </source>
</reference>
<dbReference type="Pfam" id="PF24626">
    <property type="entry name" value="SH3_Tf2-1"/>
    <property type="match status" value="1"/>
</dbReference>
<gene>
    <name evidence="2" type="ORF">CR513_11086</name>
</gene>
<comment type="caution">
    <text evidence="2">The sequence shown here is derived from an EMBL/GenBank/DDBJ whole genome shotgun (WGS) entry which is preliminary data.</text>
</comment>
<accession>A0A371HQP3</accession>
<feature type="domain" description="Tf2-1-like SH3-like" evidence="1">
    <location>
        <begin position="69"/>
        <end position="115"/>
    </location>
</feature>
<keyword evidence="3" id="KW-1185">Reference proteome</keyword>
<dbReference type="InterPro" id="IPR056924">
    <property type="entry name" value="SH3_Tf2-1"/>
</dbReference>
<sequence length="206" mass="24365">MSFNHKEVRRVLLAKREPLFIVPTYMLMDVSPCVTIVPTKNKVSIDLSFKSPFVRRLHGRTQLHMEKEGDLVLVHLRKELFSHLRKSKLLLRRDDLFKIIKKINDDAYRVEMFREFGGKVPRHHFEVKFPSRREGYTYLKSYSQEEKEEEATHLFESLMTKGRLQKEARGSASKGLAMLHSQEEALERRIVYHLSSHLNDWVILDC</sequence>
<feature type="non-terminal residue" evidence="2">
    <location>
        <position position="1"/>
    </location>
</feature>
<organism evidence="2 3">
    <name type="scientific">Mucuna pruriens</name>
    <name type="common">Velvet bean</name>
    <name type="synonym">Dolichos pruriens</name>
    <dbReference type="NCBI Taxonomy" id="157652"/>
    <lineage>
        <taxon>Eukaryota</taxon>
        <taxon>Viridiplantae</taxon>
        <taxon>Streptophyta</taxon>
        <taxon>Embryophyta</taxon>
        <taxon>Tracheophyta</taxon>
        <taxon>Spermatophyta</taxon>
        <taxon>Magnoliopsida</taxon>
        <taxon>eudicotyledons</taxon>
        <taxon>Gunneridae</taxon>
        <taxon>Pentapetalae</taxon>
        <taxon>rosids</taxon>
        <taxon>fabids</taxon>
        <taxon>Fabales</taxon>
        <taxon>Fabaceae</taxon>
        <taxon>Papilionoideae</taxon>
        <taxon>50 kb inversion clade</taxon>
        <taxon>NPAAA clade</taxon>
        <taxon>indigoferoid/millettioid clade</taxon>
        <taxon>Phaseoleae</taxon>
        <taxon>Mucuna</taxon>
    </lineage>
</organism>
<name>A0A371HQP3_MUCPR</name>
<dbReference type="EMBL" id="QJKJ01001945">
    <property type="protein sequence ID" value="RDY05106.1"/>
    <property type="molecule type" value="Genomic_DNA"/>
</dbReference>